<dbReference type="PANTHER" id="PTHR35372">
    <property type="entry name" value="ATP BINDING PROTEIN-RELATED"/>
    <property type="match status" value="1"/>
</dbReference>
<keyword evidence="6" id="KW-1185">Reference proteome</keyword>
<evidence type="ECO:0000259" key="4">
    <source>
        <dbReference type="PROSITE" id="PS51206"/>
    </source>
</evidence>
<protein>
    <submittedName>
        <fullName evidence="5">Phage/plasmid primase, P4 family, C-terminal domain protein</fullName>
    </submittedName>
</protein>
<dbReference type="InterPro" id="IPR051620">
    <property type="entry name" value="ORF904-like_C"/>
</dbReference>
<dbReference type="STRING" id="891968.Anamo_0742"/>
<reference evidence="6" key="1">
    <citation type="journal article" date="2013" name="Stand. Genomic Sci.">
        <title>Complete genome sequence of the moderate thermophile Anaerobaculum mobile type strain (NGA(T)).</title>
        <authorList>
            <person name="Mavromatis K."/>
            <person name="Stackebrandt E."/>
            <person name="Held B."/>
            <person name="Lapidus A."/>
            <person name="Nolan M."/>
            <person name="Lucas S."/>
            <person name="Hammon N."/>
            <person name="Deshpande S."/>
            <person name="Cheng J.F."/>
            <person name="Tapia R."/>
            <person name="Goodwin L.A."/>
            <person name="Pitluck S."/>
            <person name="Liolios K."/>
            <person name="Pagani I."/>
            <person name="Ivanova N."/>
            <person name="Mikhailova N."/>
            <person name="Huntemann M."/>
            <person name="Pati A."/>
            <person name="Chen A."/>
            <person name="Palaniappan K."/>
            <person name="Land M."/>
            <person name="Rohde M."/>
            <person name="Spring S."/>
            <person name="Goker M."/>
            <person name="Woyke T."/>
            <person name="Detter J.C."/>
            <person name="Bristow J."/>
            <person name="Eisen J.A."/>
            <person name="Markowitz V."/>
            <person name="Hugenholtz P."/>
            <person name="Klenk H.P."/>
            <person name="Kyrpides N.C."/>
        </authorList>
    </citation>
    <scope>NUCLEOTIDE SEQUENCE</scope>
    <source>
        <strain evidence="6">ATCC BAA-54 / DSM 13181 / NGA</strain>
    </source>
</reference>
<evidence type="ECO:0000256" key="3">
    <source>
        <dbReference type="ARBA" id="ARBA00022840"/>
    </source>
</evidence>
<dbReference type="PANTHER" id="PTHR35372:SF2">
    <property type="entry name" value="SF3 HELICASE DOMAIN-CONTAINING PROTEIN"/>
    <property type="match status" value="1"/>
</dbReference>
<name>I4BVS8_ACEMN</name>
<dbReference type="SUPFAM" id="SSF56747">
    <property type="entry name" value="Prim-pol domain"/>
    <property type="match status" value="1"/>
</dbReference>
<dbReference type="Proteomes" id="UP000006061">
    <property type="component" value="Chromosome"/>
</dbReference>
<gene>
    <name evidence="5" type="ordered locus">Anamo_0742</name>
</gene>
<keyword evidence="3" id="KW-0067">ATP-binding</keyword>
<evidence type="ECO:0000256" key="1">
    <source>
        <dbReference type="ARBA" id="ARBA00022741"/>
    </source>
</evidence>
<dbReference type="Pfam" id="PF09250">
    <property type="entry name" value="Prim-Pol"/>
    <property type="match status" value="1"/>
</dbReference>
<dbReference type="NCBIfam" id="TIGR01613">
    <property type="entry name" value="primase_Cterm"/>
    <property type="match status" value="1"/>
</dbReference>
<dbReference type="InterPro" id="IPR014015">
    <property type="entry name" value="Helicase_SF3_DNA-vir"/>
</dbReference>
<keyword evidence="2" id="KW-0378">Hydrolase</keyword>
<dbReference type="InterPro" id="IPR027417">
    <property type="entry name" value="P-loop_NTPase"/>
</dbReference>
<dbReference type="KEGG" id="amo:Anamo_0742"/>
<dbReference type="Gene3D" id="3.30.720.160">
    <property type="entry name" value="Bifunctional DNA primase/polymerase, N-terminal"/>
    <property type="match status" value="1"/>
</dbReference>
<dbReference type="eggNOG" id="COG3378">
    <property type="taxonomic scope" value="Bacteria"/>
</dbReference>
<organism evidence="5 6">
    <name type="scientific">Acetomicrobium mobile (strain ATCC BAA-54 / DSM 13181 / JCM 12221 / NGA)</name>
    <name type="common">Anaerobaculum mobile</name>
    <dbReference type="NCBI Taxonomy" id="891968"/>
    <lineage>
        <taxon>Bacteria</taxon>
        <taxon>Thermotogati</taxon>
        <taxon>Synergistota</taxon>
        <taxon>Synergistia</taxon>
        <taxon>Synergistales</taxon>
        <taxon>Acetomicrobiaceae</taxon>
        <taxon>Acetomicrobium</taxon>
    </lineage>
</organism>
<dbReference type="SUPFAM" id="SSF52540">
    <property type="entry name" value="P-loop containing nucleoside triphosphate hydrolases"/>
    <property type="match status" value="1"/>
</dbReference>
<dbReference type="EMBL" id="CP003198">
    <property type="protein sequence ID" value="AFM21385.1"/>
    <property type="molecule type" value="Genomic_DNA"/>
</dbReference>
<dbReference type="Gene3D" id="3.40.50.300">
    <property type="entry name" value="P-loop containing nucleotide triphosphate hydrolases"/>
    <property type="match status" value="1"/>
</dbReference>
<evidence type="ECO:0000313" key="6">
    <source>
        <dbReference type="Proteomes" id="UP000006061"/>
    </source>
</evidence>
<dbReference type="InterPro" id="IPR014818">
    <property type="entry name" value="Phage/plasmid_primase_P4_C"/>
</dbReference>
<dbReference type="Pfam" id="PF19263">
    <property type="entry name" value="DUF5906"/>
    <property type="match status" value="1"/>
</dbReference>
<dbReference type="InterPro" id="IPR006500">
    <property type="entry name" value="Helicase_put_C_phage/plasmid"/>
</dbReference>
<dbReference type="InterPro" id="IPR015330">
    <property type="entry name" value="DNA_primase/pol_bifunc_N"/>
</dbReference>
<dbReference type="SMART" id="SM00943">
    <property type="entry name" value="Prim-Pol"/>
    <property type="match status" value="1"/>
</dbReference>
<keyword evidence="1" id="KW-0547">Nucleotide-binding</keyword>
<dbReference type="Pfam" id="PF08706">
    <property type="entry name" value="D5_N"/>
    <property type="match status" value="1"/>
</dbReference>
<dbReference type="GO" id="GO:0016787">
    <property type="term" value="F:hydrolase activity"/>
    <property type="evidence" value="ECO:0007669"/>
    <property type="project" value="UniProtKB-KW"/>
</dbReference>
<dbReference type="GO" id="GO:0005524">
    <property type="term" value="F:ATP binding"/>
    <property type="evidence" value="ECO:0007669"/>
    <property type="project" value="UniProtKB-KW"/>
</dbReference>
<accession>I4BVS8</accession>
<dbReference type="HOGENOM" id="CLU_394165_0_0_0"/>
<dbReference type="AlphaFoldDB" id="I4BVS8"/>
<evidence type="ECO:0000256" key="2">
    <source>
        <dbReference type="ARBA" id="ARBA00022801"/>
    </source>
</evidence>
<sequence length="699" mass="80547">MPTNLDCILHYLSRGWKVVPIPKGSKAPIMPRWQDLRLTAEDLPRYFNDGQNVGVLLGEPSGNLTDVDLDCMEALQVAPTFLPTSGAVFGRPSKPRSHWLYRCPNAKTARFEFKGECLAEIRSTGSQTVFPPSVHPSGEVITWHEEGLPGEVTYEVLRKAVAKLASCVLLARHYPQEGGRQFAAMALAGWLLRNGWSREEVSEFVLALAHLAGDSEARMRVTQIRNTETKVEADLPATGFPKLKEYYPEGILTKVAEWLALKTESEKGKQPQIVVVEKFYPRPFSELLMSKYTFWWPGEREPLFWFDPEAGSWREDGQSLVESQLRTSLDALPDVQKKRYVIDEIVADVKGCSWKGKPLPEPDVNLIPCANGVFDLRSKRLRNYLADDYFTWKLPWNYNPDALSAFVVPLIESFLPKEETITLYELIAYCLYRAYPYQKIFILYGRGSNGKSLFARILERLLGTENVSHTSMKEIQRSGFAASELYHKLANICGELEYNEIEDTRLLKQLCGGDTIQADRKYRNPIHFTNYAKLIFLTNEVPSSRDTTEAFYRRLFLVEFPKKFKENPELEVRLANADSEEYEALLYVAIKQLEKLIENNFIFARHKGTEETRELYLKLSSPLQTFIEENCFVTFTQDDYIPKGEFKNRFSEWLQAKGRTAYTWDRINREMKGFGYEEMQKGYSRQRSWVGLRWKEVAQ</sequence>
<evidence type="ECO:0000313" key="5">
    <source>
        <dbReference type="EMBL" id="AFM21385.1"/>
    </source>
</evidence>
<dbReference type="PROSITE" id="PS51206">
    <property type="entry name" value="SF3_HELICASE_1"/>
    <property type="match status" value="1"/>
</dbReference>
<feature type="domain" description="SF3 helicase" evidence="4">
    <location>
        <begin position="418"/>
        <end position="573"/>
    </location>
</feature>
<dbReference type="InterPro" id="IPR045455">
    <property type="entry name" value="NrS-1_pol-like_helicase"/>
</dbReference>
<proteinExistence type="predicted"/>
<dbReference type="SMART" id="SM00885">
    <property type="entry name" value="D5_N"/>
    <property type="match status" value="1"/>
</dbReference>